<dbReference type="RefSeq" id="WP_055180034.1">
    <property type="nucleotide sequence ID" value="NZ_AP023420.1"/>
</dbReference>
<dbReference type="KEGG" id="pfaa:MM59RIKEN_23310"/>
<protein>
    <submittedName>
        <fullName evidence="1">Uncharacterized protein</fullName>
    </submittedName>
</protein>
<keyword evidence="2" id="KW-1185">Reference proteome</keyword>
<gene>
    <name evidence="1" type="ORF">MM59RIKEN_23310</name>
</gene>
<evidence type="ECO:0000313" key="2">
    <source>
        <dbReference type="Proteomes" id="UP000679848"/>
    </source>
</evidence>
<dbReference type="AlphaFoldDB" id="A0A810QFZ8"/>
<name>A0A810QFZ8_9FIRM</name>
<accession>A0A810QFZ8</accession>
<organism evidence="1 2">
    <name type="scientific">Pusillibacter faecalis</name>
    <dbReference type="NCBI Taxonomy" id="2714358"/>
    <lineage>
        <taxon>Bacteria</taxon>
        <taxon>Bacillati</taxon>
        <taxon>Bacillota</taxon>
        <taxon>Clostridia</taxon>
        <taxon>Eubacteriales</taxon>
        <taxon>Oscillospiraceae</taxon>
        <taxon>Pusillibacter</taxon>
    </lineage>
</organism>
<sequence>MMAEKEMRNQFRSAITAATVCCRMPVSDETSSITQYLKSLLDTALDGAGLYADVMPLPYQPCSKLPVVIALDGKNPRLLWYYKGMSTPALADELYWLFCDLPLVTGQISA</sequence>
<dbReference type="Proteomes" id="UP000679848">
    <property type="component" value="Chromosome"/>
</dbReference>
<proteinExistence type="predicted"/>
<reference evidence="1" key="1">
    <citation type="submission" date="2020-09" db="EMBL/GenBank/DDBJ databases">
        <title>New species isolated from human feces.</title>
        <authorList>
            <person name="Kitahara M."/>
            <person name="Shigeno Y."/>
            <person name="Shime M."/>
            <person name="Matsumoto Y."/>
            <person name="Nakamura S."/>
            <person name="Motooka D."/>
            <person name="Fukuoka S."/>
            <person name="Nishikawa H."/>
            <person name="Benno Y."/>
        </authorList>
    </citation>
    <scope>NUCLEOTIDE SEQUENCE</scope>
    <source>
        <strain evidence="1">MM59</strain>
    </source>
</reference>
<evidence type="ECO:0000313" key="1">
    <source>
        <dbReference type="EMBL" id="BCK85012.1"/>
    </source>
</evidence>
<dbReference type="EMBL" id="AP023420">
    <property type="protein sequence ID" value="BCK85012.1"/>
    <property type="molecule type" value="Genomic_DNA"/>
</dbReference>